<dbReference type="RefSeq" id="WP_209692271.1">
    <property type="nucleotide sequence ID" value="NZ_BAAAVU010000028.1"/>
</dbReference>
<keyword evidence="3" id="KW-1185">Reference proteome</keyword>
<dbReference type="EMBL" id="JAGINT010000001">
    <property type="protein sequence ID" value="MBP2349049.1"/>
    <property type="molecule type" value="Genomic_DNA"/>
</dbReference>
<feature type="region of interest" description="Disordered" evidence="1">
    <location>
        <begin position="386"/>
        <end position="406"/>
    </location>
</feature>
<dbReference type="Pfam" id="PF14072">
    <property type="entry name" value="DndB"/>
    <property type="match status" value="1"/>
</dbReference>
<comment type="caution">
    <text evidence="2">The sequence shown here is derived from an EMBL/GenBank/DDBJ whole genome shotgun (WGS) entry which is preliminary data.</text>
</comment>
<accession>A0ABS4UBM0</accession>
<dbReference type="InterPro" id="IPR017642">
    <property type="entry name" value="DNA_S_mod_DndB"/>
</dbReference>
<reference evidence="2 3" key="1">
    <citation type="submission" date="2021-03" db="EMBL/GenBank/DDBJ databases">
        <title>Sequencing the genomes of 1000 actinobacteria strains.</title>
        <authorList>
            <person name="Klenk H.-P."/>
        </authorList>
    </citation>
    <scope>NUCLEOTIDE SEQUENCE [LARGE SCALE GENOMIC DNA]</scope>
    <source>
        <strain evidence="2 3">DSM 18824</strain>
    </source>
</reference>
<gene>
    <name evidence="2" type="ORF">JOF29_000132</name>
</gene>
<dbReference type="NCBIfam" id="TIGR03187">
    <property type="entry name" value="DGQHR"/>
    <property type="match status" value="1"/>
</dbReference>
<sequence>MDDCTDREIRTEDLHSVQLVLFHRPCATKKTTATADQRRAKMGAFEYVFPAIRGVQAGREYYVTMCPLRLIPRLFMFDEEELPAEMRAQRTLNRSRVPELSRYLLDNPTSYVFSALTASVDADVEFAPFDPSTGAGERVGALTIPMSAKFVINDGQHRRAGITDALRENPELGDESIAIVMFLDLGLKRCQQMFADLNRYAIRPSRSLSVLYDHRDEMSAIARLVVHRSPLFSDLTETESNNLAARSRKLFTLSALYGATKALLDGLDKLSFEQKVDVASNYWSVVAEQFPEWHQVHAGEVSAGEVRRDFIHTHGIVLHSLGRVGNSLLQGKQDPATWNRKLKKLSGLDWRRANTELWEGRATLGGKVSKTAANLTLTTAAIRTSLGMPLPSDEQHADEAFRRGEK</sequence>
<evidence type="ECO:0000256" key="1">
    <source>
        <dbReference type="SAM" id="MobiDB-lite"/>
    </source>
</evidence>
<name>A0ABS4UBM0_9ACTN</name>
<dbReference type="InterPro" id="IPR017601">
    <property type="entry name" value="DGQHR-contain_dom"/>
</dbReference>
<evidence type="ECO:0000313" key="2">
    <source>
        <dbReference type="EMBL" id="MBP2349049.1"/>
    </source>
</evidence>
<evidence type="ECO:0000313" key="3">
    <source>
        <dbReference type="Proteomes" id="UP000755585"/>
    </source>
</evidence>
<proteinExistence type="predicted"/>
<dbReference type="NCBIfam" id="TIGR03233">
    <property type="entry name" value="DNA_S_dndB"/>
    <property type="match status" value="1"/>
</dbReference>
<dbReference type="CDD" id="cd16412">
    <property type="entry name" value="dndB"/>
    <property type="match status" value="1"/>
</dbReference>
<feature type="compositionally biased region" description="Basic and acidic residues" evidence="1">
    <location>
        <begin position="393"/>
        <end position="406"/>
    </location>
</feature>
<dbReference type="Proteomes" id="UP000755585">
    <property type="component" value="Unassembled WGS sequence"/>
</dbReference>
<protein>
    <submittedName>
        <fullName evidence="2">DNA sulfur modification protein DndB</fullName>
    </submittedName>
</protein>
<organism evidence="2 3">
    <name type="scientific">Kribbella aluminosa</name>
    <dbReference type="NCBI Taxonomy" id="416017"/>
    <lineage>
        <taxon>Bacteria</taxon>
        <taxon>Bacillati</taxon>
        <taxon>Actinomycetota</taxon>
        <taxon>Actinomycetes</taxon>
        <taxon>Propionibacteriales</taxon>
        <taxon>Kribbellaceae</taxon>
        <taxon>Kribbella</taxon>
    </lineage>
</organism>